<accession>A0ACC7NUI7</accession>
<organism evidence="1 2">
    <name type="scientific">Paenibacillus mesotrionivorans</name>
    <dbReference type="NCBI Taxonomy" id="3160968"/>
    <lineage>
        <taxon>Bacteria</taxon>
        <taxon>Bacillati</taxon>
        <taxon>Bacillota</taxon>
        <taxon>Bacilli</taxon>
        <taxon>Bacillales</taxon>
        <taxon>Paenibacillaceae</taxon>
        <taxon>Paenibacillus</taxon>
    </lineage>
</organism>
<evidence type="ECO:0000313" key="2">
    <source>
        <dbReference type="Proteomes" id="UP001631969"/>
    </source>
</evidence>
<protein>
    <submittedName>
        <fullName evidence="1">ABC transporter permease</fullName>
    </submittedName>
</protein>
<reference evidence="1" key="1">
    <citation type="submission" date="2024-12" db="EMBL/GenBank/DDBJ databases">
        <authorList>
            <person name="Wu N."/>
        </authorList>
    </citation>
    <scope>NUCLEOTIDE SEQUENCE</scope>
    <source>
        <strain evidence="1">P15</strain>
    </source>
</reference>
<name>A0ACC7NUI7_9BACL</name>
<dbReference type="Proteomes" id="UP001631969">
    <property type="component" value="Unassembled WGS sequence"/>
</dbReference>
<dbReference type="EMBL" id="JBJURJ010000002">
    <property type="protein sequence ID" value="MFM9327361.1"/>
    <property type="molecule type" value="Genomic_DNA"/>
</dbReference>
<proteinExistence type="predicted"/>
<comment type="caution">
    <text evidence="1">The sequence shown here is derived from an EMBL/GenBank/DDBJ whole genome shotgun (WGS) entry which is preliminary data.</text>
</comment>
<sequence length="268" mass="29397">MSTAGKGLVRKYGFVLTAWKLNLAGAMEFRMSFFLTAGMMMLNNAVFLFFWAMYFQRFPLVNGWSLNDVMMVWAVSTTGYGISNVLFGNALRIANLVAGGDLDAYLIQPKPVLLNVLVNRMSLLAAGDLLFGLVCYGIFGDHAFAGFGRFAIAALFSTLLFTFFHILTQSLAFYIGNAENLGYQFFIGFVTFSTYPTDIFKGMGRILLFTVIPAGFISYMPIGLLRTPEAGFLAGLLLVTALLGISAITVFYKGLARYSSGNRIGMKS</sequence>
<evidence type="ECO:0000313" key="1">
    <source>
        <dbReference type="EMBL" id="MFM9327361.1"/>
    </source>
</evidence>
<keyword evidence="2" id="KW-1185">Reference proteome</keyword>
<gene>
    <name evidence="1" type="ORF">ACI1P1_03510</name>
</gene>